<dbReference type="HOGENOM" id="CLU_144158_0_0_11"/>
<sequence length="152" mass="15594">MTSRPAVATPSAPESTAPSGARHPLAAAIGVATVCSAVVNSVIAAIARGPLDASPDFQPLTAPVFLMWTVVGTVVGALGWRLITRRSARPARLLRWLVPTVVVVSLVPDLLLLAADSMPGTSVPAVLALMAMHVATAAVAVPAYQRFLPATD</sequence>
<keyword evidence="2" id="KW-0812">Transmembrane</keyword>
<dbReference type="KEGG" id="gob:Gobs_2001"/>
<evidence type="ECO:0000256" key="2">
    <source>
        <dbReference type="SAM" id="Phobius"/>
    </source>
</evidence>
<protein>
    <submittedName>
        <fullName evidence="3">Uncharacterized protein</fullName>
    </submittedName>
</protein>
<dbReference type="AlphaFoldDB" id="D2SF04"/>
<feature type="region of interest" description="Disordered" evidence="1">
    <location>
        <begin position="1"/>
        <end position="20"/>
    </location>
</feature>
<dbReference type="EMBL" id="CP001867">
    <property type="protein sequence ID" value="ADB74694.1"/>
    <property type="molecule type" value="Genomic_DNA"/>
</dbReference>
<feature type="transmembrane region" description="Helical" evidence="2">
    <location>
        <begin position="66"/>
        <end position="84"/>
    </location>
</feature>
<reference evidence="3 4" key="1">
    <citation type="journal article" date="2010" name="Stand. Genomic Sci.">
        <title>Complete genome sequence of Geodermatophilus obscurus type strain (G-20).</title>
        <authorList>
            <person name="Ivanova N."/>
            <person name="Sikorski J."/>
            <person name="Jando M."/>
            <person name="Munk C."/>
            <person name="Lapidus A."/>
            <person name="Glavina Del Rio T."/>
            <person name="Copeland A."/>
            <person name="Tice H."/>
            <person name="Cheng J.-F."/>
            <person name="Lucas S."/>
            <person name="Chen F."/>
            <person name="Nolan M."/>
            <person name="Bruce D."/>
            <person name="Goodwin L."/>
            <person name="Pitluck S."/>
            <person name="Mavromatis K."/>
            <person name="Mikhailova N."/>
            <person name="Pati A."/>
            <person name="Chen A."/>
            <person name="Palaniappan K."/>
            <person name="Land M."/>
            <person name="Hauser L."/>
            <person name="Chang Y.-J."/>
            <person name="Jeffries C.D."/>
            <person name="Meincke L."/>
            <person name="Brettin T."/>
            <person name="Detter J.C."/>
            <person name="Detter J.C."/>
            <person name="Rohde M."/>
            <person name="Goeker M."/>
            <person name="Bristow J."/>
            <person name="Eisen J.A."/>
            <person name="Markowitz V."/>
            <person name="Hugenholtz P."/>
            <person name="Kyrpides N.C."/>
            <person name="Klenk H.-P."/>
        </authorList>
    </citation>
    <scope>NUCLEOTIDE SEQUENCE [LARGE SCALE GENOMIC DNA]</scope>
    <source>
        <strain evidence="4">ATCC 25078 / DSM 43160 / JCM 3152 / KCC A-0152 / KCTC 9177 / NBRC 13315 / NRRL B-3577 / G-20</strain>
    </source>
</reference>
<keyword evidence="2" id="KW-0472">Membrane</keyword>
<keyword evidence="4" id="KW-1185">Reference proteome</keyword>
<organism evidence="3 4">
    <name type="scientific">Geodermatophilus obscurus (strain ATCC 25078 / DSM 43160 / JCM 3152 / CCUG 61914 / KCC A-0152 / KCTC 9177 / NBRC 13315 / NRRL B-3577 / G-20)</name>
    <dbReference type="NCBI Taxonomy" id="526225"/>
    <lineage>
        <taxon>Bacteria</taxon>
        <taxon>Bacillati</taxon>
        <taxon>Actinomycetota</taxon>
        <taxon>Actinomycetes</taxon>
        <taxon>Geodermatophilales</taxon>
        <taxon>Geodermatophilaceae</taxon>
        <taxon>Geodermatophilus</taxon>
    </lineage>
</organism>
<dbReference type="RefSeq" id="WP_012948133.1">
    <property type="nucleotide sequence ID" value="NC_013757.1"/>
</dbReference>
<dbReference type="InterPro" id="IPR045713">
    <property type="entry name" value="DUF6069"/>
</dbReference>
<dbReference type="Proteomes" id="UP000001382">
    <property type="component" value="Chromosome"/>
</dbReference>
<accession>D2SF04</accession>
<evidence type="ECO:0000313" key="3">
    <source>
        <dbReference type="EMBL" id="ADB74694.1"/>
    </source>
</evidence>
<proteinExistence type="predicted"/>
<feature type="transmembrane region" description="Helical" evidence="2">
    <location>
        <begin position="25"/>
        <end position="46"/>
    </location>
</feature>
<feature type="transmembrane region" description="Helical" evidence="2">
    <location>
        <begin position="96"/>
        <end position="115"/>
    </location>
</feature>
<name>D2SF04_GEOOG</name>
<dbReference type="Pfam" id="PF19545">
    <property type="entry name" value="DUF6069"/>
    <property type="match status" value="1"/>
</dbReference>
<gene>
    <name evidence="3" type="ordered locus">Gobs_2001</name>
</gene>
<evidence type="ECO:0000256" key="1">
    <source>
        <dbReference type="SAM" id="MobiDB-lite"/>
    </source>
</evidence>
<evidence type="ECO:0000313" key="4">
    <source>
        <dbReference type="Proteomes" id="UP000001382"/>
    </source>
</evidence>
<reference evidence="4" key="2">
    <citation type="submission" date="2010-01" db="EMBL/GenBank/DDBJ databases">
        <title>The complete genome of Geodermatophilus obscurus DSM 43160.</title>
        <authorList>
            <consortium name="US DOE Joint Genome Institute (JGI-PGF)"/>
            <person name="Lucas S."/>
            <person name="Copeland A."/>
            <person name="Lapidus A."/>
            <person name="Glavina del Rio T."/>
            <person name="Dalin E."/>
            <person name="Tice H."/>
            <person name="Bruce D."/>
            <person name="Goodwin L."/>
            <person name="Pitluck S."/>
            <person name="Kyrpides N."/>
            <person name="Mavromatis K."/>
            <person name="Ivanova N."/>
            <person name="Munk A.C."/>
            <person name="Brettin T."/>
            <person name="Detter J.C."/>
            <person name="Han C."/>
            <person name="Larimer F."/>
            <person name="Land M."/>
            <person name="Hauser L."/>
            <person name="Markowitz V."/>
            <person name="Cheng J.-F."/>
            <person name="Hugenholtz P."/>
            <person name="Woyke T."/>
            <person name="Wu D."/>
            <person name="Jando M."/>
            <person name="Schneider S."/>
            <person name="Klenk H.-P."/>
            <person name="Eisen J.A."/>
        </authorList>
    </citation>
    <scope>NUCLEOTIDE SEQUENCE [LARGE SCALE GENOMIC DNA]</scope>
    <source>
        <strain evidence="4">ATCC 25078 / DSM 43160 / JCM 3152 / KCC A-0152 / KCTC 9177 / NBRC 13315 / NRRL B-3577 / G-20</strain>
    </source>
</reference>
<feature type="transmembrane region" description="Helical" evidence="2">
    <location>
        <begin position="121"/>
        <end position="144"/>
    </location>
</feature>
<keyword evidence="2" id="KW-1133">Transmembrane helix</keyword>